<dbReference type="KEGG" id="dpx:DAPPUDRAFT_327866"/>
<evidence type="ECO:0000313" key="2">
    <source>
        <dbReference type="Proteomes" id="UP000000305"/>
    </source>
</evidence>
<protein>
    <submittedName>
        <fullName evidence="1">Uncharacterized protein</fullName>
    </submittedName>
</protein>
<dbReference type="InParanoid" id="E9HC06"/>
<accession>E9HC06</accession>
<keyword evidence="2" id="KW-1185">Reference proteome</keyword>
<sequence length="90" mass="10292">MAIPSDTDWEEDVEALKPVKTQLRSLFIPTDFESLKFLAFHSTTPDEIMRPLSGNSRAQQEIGITNTTIQQYLQMTFYTTQTALSSILYE</sequence>
<evidence type="ECO:0000313" key="1">
    <source>
        <dbReference type="EMBL" id="EFX70744.1"/>
    </source>
</evidence>
<proteinExistence type="predicted"/>
<name>E9HC06_DAPPU</name>
<dbReference type="Proteomes" id="UP000000305">
    <property type="component" value="Unassembled WGS sequence"/>
</dbReference>
<gene>
    <name evidence="1" type="ORF">DAPPUDRAFT_327866</name>
</gene>
<dbReference type="HOGENOM" id="CLU_2443091_0_0_1"/>
<dbReference type="AlphaFoldDB" id="E9HC06"/>
<organism evidence="1 2">
    <name type="scientific">Daphnia pulex</name>
    <name type="common">Water flea</name>
    <dbReference type="NCBI Taxonomy" id="6669"/>
    <lineage>
        <taxon>Eukaryota</taxon>
        <taxon>Metazoa</taxon>
        <taxon>Ecdysozoa</taxon>
        <taxon>Arthropoda</taxon>
        <taxon>Crustacea</taxon>
        <taxon>Branchiopoda</taxon>
        <taxon>Diplostraca</taxon>
        <taxon>Cladocera</taxon>
        <taxon>Anomopoda</taxon>
        <taxon>Daphniidae</taxon>
        <taxon>Daphnia</taxon>
    </lineage>
</organism>
<dbReference type="EMBL" id="GL732618">
    <property type="protein sequence ID" value="EFX70744.1"/>
    <property type="molecule type" value="Genomic_DNA"/>
</dbReference>
<reference evidence="1 2" key="1">
    <citation type="journal article" date="2011" name="Science">
        <title>The ecoresponsive genome of Daphnia pulex.</title>
        <authorList>
            <person name="Colbourne J.K."/>
            <person name="Pfrender M.E."/>
            <person name="Gilbert D."/>
            <person name="Thomas W.K."/>
            <person name="Tucker A."/>
            <person name="Oakley T.H."/>
            <person name="Tokishita S."/>
            <person name="Aerts A."/>
            <person name="Arnold G.J."/>
            <person name="Basu M.K."/>
            <person name="Bauer D.J."/>
            <person name="Caceres C.E."/>
            <person name="Carmel L."/>
            <person name="Casola C."/>
            <person name="Choi J.H."/>
            <person name="Detter J.C."/>
            <person name="Dong Q."/>
            <person name="Dusheyko S."/>
            <person name="Eads B.D."/>
            <person name="Frohlich T."/>
            <person name="Geiler-Samerotte K.A."/>
            <person name="Gerlach D."/>
            <person name="Hatcher P."/>
            <person name="Jogdeo S."/>
            <person name="Krijgsveld J."/>
            <person name="Kriventseva E.V."/>
            <person name="Kultz D."/>
            <person name="Laforsch C."/>
            <person name="Lindquist E."/>
            <person name="Lopez J."/>
            <person name="Manak J.R."/>
            <person name="Muller J."/>
            <person name="Pangilinan J."/>
            <person name="Patwardhan R.P."/>
            <person name="Pitluck S."/>
            <person name="Pritham E.J."/>
            <person name="Rechtsteiner A."/>
            <person name="Rho M."/>
            <person name="Rogozin I.B."/>
            <person name="Sakarya O."/>
            <person name="Salamov A."/>
            <person name="Schaack S."/>
            <person name="Shapiro H."/>
            <person name="Shiga Y."/>
            <person name="Skalitzky C."/>
            <person name="Smith Z."/>
            <person name="Souvorov A."/>
            <person name="Sung W."/>
            <person name="Tang Z."/>
            <person name="Tsuchiya D."/>
            <person name="Tu H."/>
            <person name="Vos H."/>
            <person name="Wang M."/>
            <person name="Wolf Y.I."/>
            <person name="Yamagata H."/>
            <person name="Yamada T."/>
            <person name="Ye Y."/>
            <person name="Shaw J.R."/>
            <person name="Andrews J."/>
            <person name="Crease T.J."/>
            <person name="Tang H."/>
            <person name="Lucas S.M."/>
            <person name="Robertson H.M."/>
            <person name="Bork P."/>
            <person name="Koonin E.V."/>
            <person name="Zdobnov E.M."/>
            <person name="Grigoriev I.V."/>
            <person name="Lynch M."/>
            <person name="Boore J.L."/>
        </authorList>
    </citation>
    <scope>NUCLEOTIDE SEQUENCE [LARGE SCALE GENOMIC DNA]</scope>
</reference>